<accession>A0A2I1MAQ0</accession>
<feature type="transmembrane region" description="Helical" evidence="1">
    <location>
        <begin position="39"/>
        <end position="57"/>
    </location>
</feature>
<dbReference type="EMBL" id="PKGS01000001">
    <property type="protein sequence ID" value="PKZ17192.1"/>
    <property type="molecule type" value="Genomic_DNA"/>
</dbReference>
<keyword evidence="1" id="KW-0812">Transmembrane</keyword>
<gene>
    <name evidence="2" type="ORF">CYJ34_00350</name>
</gene>
<feature type="transmembrane region" description="Helical" evidence="1">
    <location>
        <begin position="69"/>
        <end position="89"/>
    </location>
</feature>
<protein>
    <submittedName>
        <fullName evidence="2">Uncharacterized protein</fullName>
    </submittedName>
</protein>
<organism evidence="2 3">
    <name type="scientific">Anaerococcus octavius</name>
    <dbReference type="NCBI Taxonomy" id="54007"/>
    <lineage>
        <taxon>Bacteria</taxon>
        <taxon>Bacillati</taxon>
        <taxon>Bacillota</taxon>
        <taxon>Tissierellia</taxon>
        <taxon>Tissierellales</taxon>
        <taxon>Peptoniphilaceae</taxon>
        <taxon>Anaerococcus</taxon>
    </lineage>
</organism>
<keyword evidence="3" id="KW-1185">Reference proteome</keyword>
<dbReference type="RefSeq" id="WP_101539361.1">
    <property type="nucleotide sequence ID" value="NZ_PKGS01000001.1"/>
</dbReference>
<feature type="transmembrane region" description="Helical" evidence="1">
    <location>
        <begin position="12"/>
        <end position="33"/>
    </location>
</feature>
<feature type="transmembrane region" description="Helical" evidence="1">
    <location>
        <begin position="109"/>
        <end position="129"/>
    </location>
</feature>
<name>A0A2I1MAQ0_9FIRM</name>
<evidence type="ECO:0000256" key="1">
    <source>
        <dbReference type="SAM" id="Phobius"/>
    </source>
</evidence>
<evidence type="ECO:0000313" key="2">
    <source>
        <dbReference type="EMBL" id="PKZ17192.1"/>
    </source>
</evidence>
<keyword evidence="1" id="KW-1133">Transmembrane helix</keyword>
<keyword evidence="1" id="KW-0472">Membrane</keyword>
<proteinExistence type="predicted"/>
<comment type="caution">
    <text evidence="2">The sequence shown here is derived from an EMBL/GenBank/DDBJ whole genome shotgun (WGS) entry which is preliminary data.</text>
</comment>
<dbReference type="AlphaFoldDB" id="A0A2I1MAQ0"/>
<reference evidence="2 3" key="1">
    <citation type="submission" date="2017-12" db="EMBL/GenBank/DDBJ databases">
        <title>Phylogenetic diversity of female urinary microbiome.</title>
        <authorList>
            <person name="Thomas-White K."/>
            <person name="Wolfe A.J."/>
        </authorList>
    </citation>
    <scope>NUCLEOTIDE SEQUENCE [LARGE SCALE GENOMIC DNA]</scope>
    <source>
        <strain evidence="2 3">UMB0119</strain>
    </source>
</reference>
<dbReference type="Proteomes" id="UP000234335">
    <property type="component" value="Unassembled WGS sequence"/>
</dbReference>
<sequence length="143" mass="17076">MSDMNEEKKSKISFMEEFKIFLLILTAVFGFLYVPEEKLMYFAFFSSILLIIATIYIKDRDLNFTKHILNILISLYNIISLFFMVQYFISKDVETKVYEKLLMPFFNNASFNIPLIIWIFVLTLFLQILQYQLNKPKGETYGR</sequence>
<evidence type="ECO:0000313" key="3">
    <source>
        <dbReference type="Proteomes" id="UP000234335"/>
    </source>
</evidence>